<name>A0ABN8IYX0_9NEOP</name>
<gene>
    <name evidence="2" type="ORF">IPOD504_LOCUS15200</name>
</gene>
<feature type="non-terminal residue" evidence="2">
    <location>
        <position position="102"/>
    </location>
</feature>
<keyword evidence="1" id="KW-0732">Signal</keyword>
<evidence type="ECO:0000313" key="3">
    <source>
        <dbReference type="Proteomes" id="UP000837857"/>
    </source>
</evidence>
<reference evidence="2" key="1">
    <citation type="submission" date="2022-03" db="EMBL/GenBank/DDBJ databases">
        <authorList>
            <person name="Martin H S."/>
        </authorList>
    </citation>
    <scope>NUCLEOTIDE SEQUENCE</scope>
</reference>
<dbReference type="EMBL" id="OW152818">
    <property type="protein sequence ID" value="CAH2071624.1"/>
    <property type="molecule type" value="Genomic_DNA"/>
</dbReference>
<evidence type="ECO:0000256" key="1">
    <source>
        <dbReference type="SAM" id="SignalP"/>
    </source>
</evidence>
<proteinExistence type="predicted"/>
<keyword evidence="3" id="KW-1185">Reference proteome</keyword>
<dbReference type="Proteomes" id="UP000837857">
    <property type="component" value="Chromosome 6"/>
</dbReference>
<protein>
    <submittedName>
        <fullName evidence="2">Uncharacterized protein</fullName>
    </submittedName>
</protein>
<sequence>MRCLVLLSLLFIFPGPSAHFRHPASTGHLSSSFLVSNSPLLRIAMAIYFGIVYTLHQQQPVPITSCGVTNAWLKFQKINALTYDITTLRLYTNVTMTGECAW</sequence>
<accession>A0ABN8IYX0</accession>
<organism evidence="2 3">
    <name type="scientific">Iphiclides podalirius</name>
    <name type="common">scarce swallowtail</name>
    <dbReference type="NCBI Taxonomy" id="110791"/>
    <lineage>
        <taxon>Eukaryota</taxon>
        <taxon>Metazoa</taxon>
        <taxon>Ecdysozoa</taxon>
        <taxon>Arthropoda</taxon>
        <taxon>Hexapoda</taxon>
        <taxon>Insecta</taxon>
        <taxon>Pterygota</taxon>
        <taxon>Neoptera</taxon>
        <taxon>Endopterygota</taxon>
        <taxon>Lepidoptera</taxon>
        <taxon>Glossata</taxon>
        <taxon>Ditrysia</taxon>
        <taxon>Papilionoidea</taxon>
        <taxon>Papilionidae</taxon>
        <taxon>Papilioninae</taxon>
        <taxon>Iphiclides</taxon>
    </lineage>
</organism>
<feature type="chain" id="PRO_5045980486" evidence="1">
    <location>
        <begin position="19"/>
        <end position="102"/>
    </location>
</feature>
<feature type="signal peptide" evidence="1">
    <location>
        <begin position="1"/>
        <end position="18"/>
    </location>
</feature>
<evidence type="ECO:0000313" key="2">
    <source>
        <dbReference type="EMBL" id="CAH2071624.1"/>
    </source>
</evidence>